<evidence type="ECO:0000256" key="4">
    <source>
        <dbReference type="ARBA" id="ARBA00034121"/>
    </source>
</evidence>
<dbReference type="AlphaFoldDB" id="A0A224XWR1"/>
<organism evidence="6">
    <name type="scientific">Panstrongylus lignarius</name>
    <dbReference type="NCBI Taxonomy" id="156445"/>
    <lineage>
        <taxon>Eukaryota</taxon>
        <taxon>Metazoa</taxon>
        <taxon>Ecdysozoa</taxon>
        <taxon>Arthropoda</taxon>
        <taxon>Hexapoda</taxon>
        <taxon>Insecta</taxon>
        <taxon>Pterygota</taxon>
        <taxon>Neoptera</taxon>
        <taxon>Paraneoptera</taxon>
        <taxon>Hemiptera</taxon>
        <taxon>Heteroptera</taxon>
        <taxon>Panheteroptera</taxon>
        <taxon>Cimicomorpha</taxon>
        <taxon>Reduviidae</taxon>
        <taxon>Triatominae</taxon>
        <taxon>Panstrongylus</taxon>
    </lineage>
</organism>
<dbReference type="InterPro" id="IPR012674">
    <property type="entry name" value="Calycin"/>
</dbReference>
<dbReference type="Gene3D" id="2.40.128.20">
    <property type="match status" value="1"/>
</dbReference>
<proteinExistence type="inferred from homology"/>
<dbReference type="Pfam" id="PF03973">
    <property type="entry name" value="Triabin"/>
    <property type="match status" value="1"/>
</dbReference>
<evidence type="ECO:0000256" key="3">
    <source>
        <dbReference type="ARBA" id="ARBA00022729"/>
    </source>
</evidence>
<evidence type="ECO:0000256" key="5">
    <source>
        <dbReference type="SAM" id="SignalP"/>
    </source>
</evidence>
<dbReference type="GO" id="GO:0030682">
    <property type="term" value="P:symbiont-mediated perturbation of host defenses"/>
    <property type="evidence" value="ECO:0007669"/>
    <property type="project" value="InterPro"/>
</dbReference>
<protein>
    <recommendedName>
        <fullName evidence="7">Salivary lipocalin</fullName>
    </recommendedName>
</protein>
<evidence type="ECO:0000256" key="2">
    <source>
        <dbReference type="ARBA" id="ARBA00022525"/>
    </source>
</evidence>
<sequence length="208" mass="24313">MKIIIAATFFVILKLAFAKYPPDITECLDLEDYNGFDSAKFLKGTWHVTHARYGSNSTVCREYKPRIRKNGNLYLVADGYYSFGDSPRYYRVRCNGTNEYDKGKFSLKCRQQSRGRENKIIFFFDLALTVVETDYNKFAILYRCAKSLTKMLPYTEDNLLILHRKKKDEDSKVETLLQQYESSLEKFLARKDNECLPSPVKNVKKENV</sequence>
<reference evidence="6" key="1">
    <citation type="journal article" date="2018" name="PLoS Negl. Trop. Dis.">
        <title>An insight into the salivary gland and fat body transcriptome of Panstrongylus lignarius (Hemiptera: Heteroptera), the main vector of Chagas disease in Peru.</title>
        <authorList>
            <person name="Nevoa J.C."/>
            <person name="Mendes M.T."/>
            <person name="da Silva M.V."/>
            <person name="Soares S.C."/>
            <person name="Oliveira C.J.F."/>
            <person name="Ribeiro J.M.C."/>
        </authorList>
    </citation>
    <scope>NUCLEOTIDE SEQUENCE</scope>
</reference>
<dbReference type="CDD" id="cd19423">
    <property type="entry name" value="lipocalin_LTBP1-like"/>
    <property type="match status" value="1"/>
</dbReference>
<comment type="subcellular location">
    <subcellularLocation>
        <location evidence="1">Secreted</location>
    </subcellularLocation>
</comment>
<dbReference type="GO" id="GO:0005576">
    <property type="term" value="C:extracellular region"/>
    <property type="evidence" value="ECO:0007669"/>
    <property type="project" value="UniProtKB-SubCell"/>
</dbReference>
<comment type="similarity">
    <text evidence="4">Belongs to the calycin superfamily. Triabin family.</text>
</comment>
<keyword evidence="3 5" id="KW-0732">Signal</keyword>
<dbReference type="EMBL" id="GFTR01003496">
    <property type="protein sequence ID" value="JAW12930.1"/>
    <property type="molecule type" value="Transcribed_RNA"/>
</dbReference>
<evidence type="ECO:0000256" key="1">
    <source>
        <dbReference type="ARBA" id="ARBA00004613"/>
    </source>
</evidence>
<name>A0A224XWR1_9HEMI</name>
<feature type="chain" id="PRO_5013393344" description="Salivary lipocalin" evidence="5">
    <location>
        <begin position="19"/>
        <end position="208"/>
    </location>
</feature>
<evidence type="ECO:0000313" key="6">
    <source>
        <dbReference type="EMBL" id="JAW12930.1"/>
    </source>
</evidence>
<feature type="signal peptide" evidence="5">
    <location>
        <begin position="1"/>
        <end position="18"/>
    </location>
</feature>
<accession>A0A224XWR1</accession>
<dbReference type="SUPFAM" id="SSF50814">
    <property type="entry name" value="Lipocalins"/>
    <property type="match status" value="1"/>
</dbReference>
<evidence type="ECO:0008006" key="7">
    <source>
        <dbReference type="Google" id="ProtNLM"/>
    </source>
</evidence>
<dbReference type="InterPro" id="IPR005657">
    <property type="entry name" value="Triabi/Procalin"/>
</dbReference>
<keyword evidence="2" id="KW-0964">Secreted</keyword>